<dbReference type="PROSITE" id="PS51737">
    <property type="entry name" value="RECOMBINASE_DNA_BIND"/>
    <property type="match status" value="1"/>
</dbReference>
<dbReference type="InterPro" id="IPR050639">
    <property type="entry name" value="SSR_resolvase"/>
</dbReference>
<dbReference type="Pfam" id="PF13408">
    <property type="entry name" value="Zn_ribbon_recom"/>
    <property type="match status" value="1"/>
</dbReference>
<evidence type="ECO:0000259" key="2">
    <source>
        <dbReference type="PROSITE" id="PS51736"/>
    </source>
</evidence>
<evidence type="ECO:0000259" key="3">
    <source>
        <dbReference type="PROSITE" id="PS51737"/>
    </source>
</evidence>
<dbReference type="InterPro" id="IPR025827">
    <property type="entry name" value="Zn_ribbon_recom_dom"/>
</dbReference>
<dbReference type="CDD" id="cd03770">
    <property type="entry name" value="SR_TndX_transposase"/>
    <property type="match status" value="1"/>
</dbReference>
<dbReference type="InterPro" id="IPR011109">
    <property type="entry name" value="DNA_bind_recombinase_dom"/>
</dbReference>
<dbReference type="SUPFAM" id="SSF53041">
    <property type="entry name" value="Resolvase-like"/>
    <property type="match status" value="1"/>
</dbReference>
<sequence>MKYKKARTTEEQWTALYCRLSCDDDLQGDSNSIRNQKMLLKQYADEHKLRNVRFYVDDGYSGSNFDRPDFQRMIRDIDEGKVSTVIVKDMSRFGRDHILVGYYTKYYFAEADVRFIAVYDQVDSETNPDDDITPFKNILNEMYAKDCSKKIKAVMKAKGNAGKHLATHPPLGYKKDPNDKEKWVIDERGAETVREIFSLCMNGYGPTQIARILTERKIDTPVVYFHKHGLPTPAKLREDSEIWDQKSVARILENVEYTGCTVNFKTYKKSYKSKKRIKLPQEDWLIFENTQEVIIDRQTFDSVQKIRQCKRRPSRMGEMSSLSGMVYCADCGKRMYLCRCTTMKQAEYFNCSTYRKKKKNLCTSHQITVKAVETLLLDDLKRTLRFAQSQKEEFLRMLEENSEVKTKQEIKENLRELSAAEERIKALDKIIQSLYEDKVAGILSEERYLKLSDTYETEQADLTEKAQMLKAEIEKDKKEKDEILDFLCLVEKYSSIEELTPEIIRSFVDRIIVHEKRKENGHYRQEIEIVYNFIGAVEFPDFLDDDEYDGLSC</sequence>
<dbReference type="EMBL" id="DXCQ01000038">
    <property type="protein sequence ID" value="HIY96989.1"/>
    <property type="molecule type" value="Genomic_DNA"/>
</dbReference>
<dbReference type="PROSITE" id="PS51736">
    <property type="entry name" value="RECOMBINASES_3"/>
    <property type="match status" value="1"/>
</dbReference>
<dbReference type="InterPro" id="IPR006119">
    <property type="entry name" value="Resolv_N"/>
</dbReference>
<dbReference type="Gene3D" id="3.90.1750.20">
    <property type="entry name" value="Putative Large Serine Recombinase, Chain B, Domain 2"/>
    <property type="match status" value="1"/>
</dbReference>
<comment type="caution">
    <text evidence="4">The sequence shown here is derived from an EMBL/GenBank/DDBJ whole genome shotgun (WGS) entry which is preliminary data.</text>
</comment>
<evidence type="ECO:0000313" key="5">
    <source>
        <dbReference type="Proteomes" id="UP000886750"/>
    </source>
</evidence>
<dbReference type="Pfam" id="PF07508">
    <property type="entry name" value="Recombinase"/>
    <property type="match status" value="1"/>
</dbReference>
<evidence type="ECO:0000256" key="1">
    <source>
        <dbReference type="SAM" id="Coils"/>
    </source>
</evidence>
<dbReference type="Proteomes" id="UP000886750">
    <property type="component" value="Unassembled WGS sequence"/>
</dbReference>
<dbReference type="Pfam" id="PF00239">
    <property type="entry name" value="Resolvase"/>
    <property type="match status" value="1"/>
</dbReference>
<name>A0A9D2CRD8_9FIRM</name>
<protein>
    <submittedName>
        <fullName evidence="4">Recombinase family protein</fullName>
    </submittedName>
</protein>
<feature type="domain" description="Recombinase" evidence="3">
    <location>
        <begin position="170"/>
        <end position="313"/>
    </location>
</feature>
<dbReference type="InterPro" id="IPR038109">
    <property type="entry name" value="DNA_bind_recomb_sf"/>
</dbReference>
<keyword evidence="1" id="KW-0175">Coiled coil</keyword>
<dbReference type="PANTHER" id="PTHR30461:SF23">
    <property type="entry name" value="DNA RECOMBINASE-RELATED"/>
    <property type="match status" value="1"/>
</dbReference>
<dbReference type="Gene3D" id="3.40.50.1390">
    <property type="entry name" value="Resolvase, N-terminal catalytic domain"/>
    <property type="match status" value="1"/>
</dbReference>
<feature type="coiled-coil region" evidence="1">
    <location>
        <begin position="377"/>
        <end position="479"/>
    </location>
</feature>
<dbReference type="GO" id="GO:0000150">
    <property type="term" value="F:DNA strand exchange activity"/>
    <property type="evidence" value="ECO:0007669"/>
    <property type="project" value="InterPro"/>
</dbReference>
<accession>A0A9D2CRD8</accession>
<proteinExistence type="predicted"/>
<organism evidence="4 5">
    <name type="scientific">Candidatus Borkfalkia excrementigallinarum</name>
    <dbReference type="NCBI Taxonomy" id="2838506"/>
    <lineage>
        <taxon>Bacteria</taxon>
        <taxon>Bacillati</taxon>
        <taxon>Bacillota</taxon>
        <taxon>Clostridia</taxon>
        <taxon>Christensenellales</taxon>
        <taxon>Christensenellaceae</taxon>
        <taxon>Candidatus Borkfalkia</taxon>
    </lineage>
</organism>
<gene>
    <name evidence="4" type="ORF">H9729_04810</name>
</gene>
<feature type="domain" description="Resolvase/invertase-type recombinase catalytic" evidence="2">
    <location>
        <begin position="13"/>
        <end position="162"/>
    </location>
</feature>
<dbReference type="GO" id="GO:0003677">
    <property type="term" value="F:DNA binding"/>
    <property type="evidence" value="ECO:0007669"/>
    <property type="project" value="InterPro"/>
</dbReference>
<reference evidence="4" key="1">
    <citation type="journal article" date="2021" name="PeerJ">
        <title>Extensive microbial diversity within the chicken gut microbiome revealed by metagenomics and culture.</title>
        <authorList>
            <person name="Gilroy R."/>
            <person name="Ravi A."/>
            <person name="Getino M."/>
            <person name="Pursley I."/>
            <person name="Horton D.L."/>
            <person name="Alikhan N.F."/>
            <person name="Baker D."/>
            <person name="Gharbi K."/>
            <person name="Hall N."/>
            <person name="Watson M."/>
            <person name="Adriaenssens E.M."/>
            <person name="Foster-Nyarko E."/>
            <person name="Jarju S."/>
            <person name="Secka A."/>
            <person name="Antonio M."/>
            <person name="Oren A."/>
            <person name="Chaudhuri R.R."/>
            <person name="La Ragione R."/>
            <person name="Hildebrand F."/>
            <person name="Pallen M.J."/>
        </authorList>
    </citation>
    <scope>NUCLEOTIDE SEQUENCE</scope>
    <source>
        <strain evidence="4">1345</strain>
    </source>
</reference>
<dbReference type="AlphaFoldDB" id="A0A9D2CRD8"/>
<dbReference type="Pfam" id="PF14287">
    <property type="entry name" value="DUF4368"/>
    <property type="match status" value="1"/>
</dbReference>
<dbReference type="PANTHER" id="PTHR30461">
    <property type="entry name" value="DNA-INVERTASE FROM LAMBDOID PROPHAGE"/>
    <property type="match status" value="1"/>
</dbReference>
<evidence type="ECO:0000313" key="4">
    <source>
        <dbReference type="EMBL" id="HIY96989.1"/>
    </source>
</evidence>
<dbReference type="SMART" id="SM00857">
    <property type="entry name" value="Resolvase"/>
    <property type="match status" value="1"/>
</dbReference>
<reference evidence="4" key="2">
    <citation type="submission" date="2021-04" db="EMBL/GenBank/DDBJ databases">
        <authorList>
            <person name="Gilroy R."/>
        </authorList>
    </citation>
    <scope>NUCLEOTIDE SEQUENCE</scope>
    <source>
        <strain evidence="4">1345</strain>
    </source>
</reference>
<dbReference type="InterPro" id="IPR025378">
    <property type="entry name" value="DUF4368"/>
</dbReference>
<dbReference type="InterPro" id="IPR036162">
    <property type="entry name" value="Resolvase-like_N_sf"/>
</dbReference>